<protein>
    <recommendedName>
        <fullName evidence="5">DUF19 domain-containing protein</fullName>
    </recommendedName>
</protein>
<name>A0A7R9M789_9ACAR</name>
<feature type="region of interest" description="Disordered" evidence="1">
    <location>
        <begin position="509"/>
        <end position="593"/>
    </location>
</feature>
<dbReference type="EMBL" id="CAJPVJ010006820">
    <property type="protein sequence ID" value="CAG2170765.1"/>
    <property type="molecule type" value="Genomic_DNA"/>
</dbReference>
<evidence type="ECO:0000313" key="3">
    <source>
        <dbReference type="EMBL" id="CAD7653578.1"/>
    </source>
</evidence>
<dbReference type="EMBL" id="OC921645">
    <property type="protein sequence ID" value="CAD7653578.1"/>
    <property type="molecule type" value="Genomic_DNA"/>
</dbReference>
<keyword evidence="2" id="KW-0732">Signal</keyword>
<feature type="compositionally biased region" description="Basic and acidic residues" evidence="1">
    <location>
        <begin position="543"/>
        <end position="552"/>
    </location>
</feature>
<proteinExistence type="predicted"/>
<dbReference type="Proteomes" id="UP000728032">
    <property type="component" value="Unassembled WGS sequence"/>
</dbReference>
<feature type="chain" id="PRO_5036211420" description="DUF19 domain-containing protein" evidence="2">
    <location>
        <begin position="24"/>
        <end position="605"/>
    </location>
</feature>
<dbReference type="PANTHER" id="PTHR33964:SF9">
    <property type="match status" value="1"/>
</dbReference>
<dbReference type="OrthoDB" id="10051804at2759"/>
<accession>A0A7R9M789</accession>
<gene>
    <name evidence="3" type="ORF">ONB1V03_LOCUS10231</name>
</gene>
<dbReference type="PANTHER" id="PTHR33964">
    <property type="entry name" value="RE45066P-RELATED"/>
    <property type="match status" value="1"/>
</dbReference>
<dbReference type="AlphaFoldDB" id="A0A7R9M789"/>
<organism evidence="3">
    <name type="scientific">Oppiella nova</name>
    <dbReference type="NCBI Taxonomy" id="334625"/>
    <lineage>
        <taxon>Eukaryota</taxon>
        <taxon>Metazoa</taxon>
        <taxon>Ecdysozoa</taxon>
        <taxon>Arthropoda</taxon>
        <taxon>Chelicerata</taxon>
        <taxon>Arachnida</taxon>
        <taxon>Acari</taxon>
        <taxon>Acariformes</taxon>
        <taxon>Sarcoptiformes</taxon>
        <taxon>Oribatida</taxon>
        <taxon>Brachypylina</taxon>
        <taxon>Oppioidea</taxon>
        <taxon>Oppiidae</taxon>
        <taxon>Oppiella</taxon>
    </lineage>
</organism>
<feature type="compositionally biased region" description="Low complexity" evidence="1">
    <location>
        <begin position="516"/>
        <end position="529"/>
    </location>
</feature>
<keyword evidence="4" id="KW-1185">Reference proteome</keyword>
<evidence type="ECO:0000256" key="1">
    <source>
        <dbReference type="SAM" id="MobiDB-lite"/>
    </source>
</evidence>
<feature type="compositionally biased region" description="Polar residues" evidence="1">
    <location>
        <begin position="555"/>
        <end position="564"/>
    </location>
</feature>
<evidence type="ECO:0008006" key="5">
    <source>
        <dbReference type="Google" id="ProtNLM"/>
    </source>
</evidence>
<evidence type="ECO:0000313" key="4">
    <source>
        <dbReference type="Proteomes" id="UP000728032"/>
    </source>
</evidence>
<reference evidence="3" key="1">
    <citation type="submission" date="2020-11" db="EMBL/GenBank/DDBJ databases">
        <authorList>
            <person name="Tran Van P."/>
        </authorList>
    </citation>
    <scope>NUCLEOTIDE SEQUENCE</scope>
</reference>
<sequence>MNCQLLFVSCFVILIALNAKVLADNAVSSKPKNFEIFMQRISELNDNEMFRSRALNLSMDAFDCELETLESCEADFITNTANIAKTSTQTEILQSCQSLDKDVDCLLDFLNKCPQMEKSSSFTILSYIYDKNRDIVDTCKQKTDEWLDPHHHSGISVEKSQCKPHVKEFAIKYLESRVKFAIDCRTYAKLFDESMAKNKILVETEMQSAVNVILEPSCKRKANPLMSVCTKQYQKRIDSITVASYSQSQQILPHLCCAYAEFTKCVTVITLLKCGKDEALTVSPIIESLRQVSSPHGCHHYEYGSIYCEPVLTSAANAVKQFSYNKCFVEIDFLLIWRTRAESECPQKLDNCTQMVRPYLDDIRYMFPTNLEDVDVMCRMWGQFVDCVRKYVSQCFSEERKILFHKSVENSVDTVHAICSSELYQREYLSNAVCFKRISIESCGQYYKQLIEHVSNPRAHDDHICCSYGQFKNCVNDPLLRECGRRARGLMDHSMGFLISRCSHSNPNGMTERCPDPMSSSPPMSTTTTATEEPFDDQNDVSNRARADRSFDASEATTTESWTPRTVIYTLPPEPGSQTSAAHPTFFDNPRMSNDTCFNRILDNL</sequence>
<feature type="signal peptide" evidence="2">
    <location>
        <begin position="1"/>
        <end position="23"/>
    </location>
</feature>
<evidence type="ECO:0000256" key="2">
    <source>
        <dbReference type="SAM" id="SignalP"/>
    </source>
</evidence>